<comment type="subcellular location">
    <subcellularLocation>
        <location evidence="1">Membrane</location>
        <topology evidence="1">Multi-pass membrane protein</topology>
    </subcellularLocation>
</comment>
<evidence type="ECO:0000256" key="5">
    <source>
        <dbReference type="ARBA" id="ARBA00023136"/>
    </source>
</evidence>
<dbReference type="GO" id="GO:0006817">
    <property type="term" value="P:phosphate ion transport"/>
    <property type="evidence" value="ECO:0007669"/>
    <property type="project" value="TreeGrafter"/>
</dbReference>
<keyword evidence="4 7" id="KW-1133">Transmembrane helix</keyword>
<dbReference type="OrthoDB" id="6493944at2759"/>
<dbReference type="EMBL" id="CAADRA010000005">
    <property type="protein sequence ID" value="VFT77382.1"/>
    <property type="molecule type" value="Genomic_DNA"/>
</dbReference>
<feature type="transmembrane region" description="Helical" evidence="7">
    <location>
        <begin position="716"/>
        <end position="740"/>
    </location>
</feature>
<feature type="transmembrane region" description="Helical" evidence="7">
    <location>
        <begin position="533"/>
        <end position="555"/>
    </location>
</feature>
<dbReference type="AlphaFoldDB" id="A0A485K718"/>
<reference evidence="10 11" key="1">
    <citation type="submission" date="2019-03" db="EMBL/GenBank/DDBJ databases">
        <authorList>
            <person name="Gaulin E."/>
            <person name="Dumas B."/>
        </authorList>
    </citation>
    <scope>NUCLEOTIDE SEQUENCE [LARGE SCALE GENOMIC DNA]</scope>
    <source>
        <strain evidence="10">CBS 568.67</strain>
    </source>
</reference>
<feature type="domain" description="SPX" evidence="8">
    <location>
        <begin position="1"/>
        <end position="220"/>
    </location>
</feature>
<keyword evidence="5 7" id="KW-0472">Membrane</keyword>
<evidence type="ECO:0000313" key="11">
    <source>
        <dbReference type="Proteomes" id="UP000332933"/>
    </source>
</evidence>
<dbReference type="Pfam" id="PF03105">
    <property type="entry name" value="SPX"/>
    <property type="match status" value="2"/>
</dbReference>
<feature type="transmembrane region" description="Helical" evidence="7">
    <location>
        <begin position="561"/>
        <end position="579"/>
    </location>
</feature>
<feature type="transmembrane region" description="Helical" evidence="7">
    <location>
        <begin position="669"/>
        <end position="689"/>
    </location>
</feature>
<dbReference type="InterPro" id="IPR004680">
    <property type="entry name" value="Cit_transptr-like_dom"/>
</dbReference>
<dbReference type="PANTHER" id="PTHR10283:SF92">
    <property type="entry name" value="LOW-AFFINITY PHOSPHATE TRANSPORTER PHO91"/>
    <property type="match status" value="1"/>
</dbReference>
<evidence type="ECO:0000256" key="1">
    <source>
        <dbReference type="ARBA" id="ARBA00004141"/>
    </source>
</evidence>
<feature type="compositionally biased region" description="Low complexity" evidence="6">
    <location>
        <begin position="64"/>
        <end position="76"/>
    </location>
</feature>
<evidence type="ECO:0000256" key="4">
    <source>
        <dbReference type="ARBA" id="ARBA00022989"/>
    </source>
</evidence>
<dbReference type="EMBL" id="VJMH01000005">
    <property type="protein sequence ID" value="KAF0720642.1"/>
    <property type="molecule type" value="Genomic_DNA"/>
</dbReference>
<dbReference type="PANTHER" id="PTHR10283">
    <property type="entry name" value="SOLUTE CARRIER FAMILY 13 MEMBER"/>
    <property type="match status" value="1"/>
</dbReference>
<evidence type="ECO:0000259" key="8">
    <source>
        <dbReference type="PROSITE" id="PS51382"/>
    </source>
</evidence>
<keyword evidence="2" id="KW-0813">Transport</keyword>
<evidence type="ECO:0000256" key="7">
    <source>
        <dbReference type="SAM" id="Phobius"/>
    </source>
</evidence>
<keyword evidence="11" id="KW-1185">Reference proteome</keyword>
<dbReference type="GO" id="GO:0005886">
    <property type="term" value="C:plasma membrane"/>
    <property type="evidence" value="ECO:0007669"/>
    <property type="project" value="TreeGrafter"/>
</dbReference>
<evidence type="ECO:0000313" key="10">
    <source>
        <dbReference type="EMBL" id="VFT77382.1"/>
    </source>
</evidence>
<organism evidence="10 11">
    <name type="scientific">Aphanomyces stellatus</name>
    <dbReference type="NCBI Taxonomy" id="120398"/>
    <lineage>
        <taxon>Eukaryota</taxon>
        <taxon>Sar</taxon>
        <taxon>Stramenopiles</taxon>
        <taxon>Oomycota</taxon>
        <taxon>Saprolegniomycetes</taxon>
        <taxon>Saprolegniales</taxon>
        <taxon>Verrucalvaceae</taxon>
        <taxon>Aphanomyces</taxon>
    </lineage>
</organism>
<evidence type="ECO:0000256" key="2">
    <source>
        <dbReference type="ARBA" id="ARBA00022448"/>
    </source>
</evidence>
<dbReference type="GO" id="GO:0005315">
    <property type="term" value="F:phosphate transmembrane transporter activity"/>
    <property type="evidence" value="ECO:0007669"/>
    <property type="project" value="TreeGrafter"/>
</dbReference>
<dbReference type="InterPro" id="IPR004331">
    <property type="entry name" value="SPX_dom"/>
</dbReference>
<reference evidence="9" key="2">
    <citation type="submission" date="2019-06" db="EMBL/GenBank/DDBJ databases">
        <title>Genomics analysis of Aphanomyces spp. identifies a new class of oomycete effector associated with host adaptation.</title>
        <authorList>
            <person name="Gaulin E."/>
        </authorList>
    </citation>
    <scope>NUCLEOTIDE SEQUENCE</scope>
    <source>
        <strain evidence="9">CBS 578.67</strain>
    </source>
</reference>
<feature type="transmembrane region" description="Helical" evidence="7">
    <location>
        <begin position="586"/>
        <end position="604"/>
    </location>
</feature>
<feature type="compositionally biased region" description="Basic and acidic residues" evidence="6">
    <location>
        <begin position="39"/>
        <end position="52"/>
    </location>
</feature>
<dbReference type="Proteomes" id="UP000332933">
    <property type="component" value="Unassembled WGS sequence"/>
</dbReference>
<name>A0A485K718_9STRA</name>
<dbReference type="GO" id="GO:0006797">
    <property type="term" value="P:polyphosphate metabolic process"/>
    <property type="evidence" value="ECO:0007669"/>
    <property type="project" value="TreeGrafter"/>
</dbReference>
<feature type="transmembrane region" description="Helical" evidence="7">
    <location>
        <begin position="304"/>
        <end position="337"/>
    </location>
</feature>
<evidence type="ECO:0000313" key="9">
    <source>
        <dbReference type="EMBL" id="KAF0720642.1"/>
    </source>
</evidence>
<feature type="transmembrane region" description="Helical" evidence="7">
    <location>
        <begin position="274"/>
        <end position="292"/>
    </location>
</feature>
<protein>
    <submittedName>
        <fullName evidence="10">Aste57867_156 protein</fullName>
    </submittedName>
</protein>
<evidence type="ECO:0000256" key="3">
    <source>
        <dbReference type="ARBA" id="ARBA00022692"/>
    </source>
</evidence>
<feature type="transmembrane region" description="Helical" evidence="7">
    <location>
        <begin position="399"/>
        <end position="416"/>
    </location>
</feature>
<feature type="region of interest" description="Disordered" evidence="6">
    <location>
        <begin position="39"/>
        <end position="104"/>
    </location>
</feature>
<dbReference type="CDD" id="cd14447">
    <property type="entry name" value="SPX"/>
    <property type="match status" value="1"/>
</dbReference>
<feature type="transmembrane region" description="Helical" evidence="7">
    <location>
        <begin position="624"/>
        <end position="657"/>
    </location>
</feature>
<dbReference type="Pfam" id="PF03600">
    <property type="entry name" value="CitMHS"/>
    <property type="match status" value="1"/>
</dbReference>
<feature type="transmembrane region" description="Helical" evidence="7">
    <location>
        <begin position="488"/>
        <end position="512"/>
    </location>
</feature>
<accession>A0A485K718</accession>
<keyword evidence="3 7" id="KW-0812">Transmembrane</keyword>
<gene>
    <name evidence="10" type="primary">Aste57867_156</name>
    <name evidence="9" type="ORF">As57867_000156</name>
    <name evidence="10" type="ORF">ASTE57867_156</name>
</gene>
<dbReference type="PROSITE" id="PS51382">
    <property type="entry name" value="SPX"/>
    <property type="match status" value="1"/>
</dbReference>
<dbReference type="CDD" id="cd01115">
    <property type="entry name" value="SLC13_permease"/>
    <property type="match status" value="1"/>
</dbReference>
<sequence length="745" mass="83072">MKFGKQLEITANVEWRQYYVQYKKLKRLLKRVAFEIERGQRKQEKVDKKNKELSTSLPRPPNVLTSTSSDTLTMTSKGKSKAKANHVDSTESTPLLSPPGGSDLNLENIADAKREFWEMTNANIQSANDFYRGKITHIAKIVKDFESMLRNEDKASHGHVSSKPRTISHETDRGFAGIQECYDTLVDLKQFVNLNHTGFRKIVKKYDKTAGESALEAFMKQLNREDFYSSNDIEGLLERLFSITSKDKLEAGNMEQRIKRQQGNQDSLLRKVKLVPFSISCALFVLLLSIPIPGEKDVQQRCFAMLVFITSLWVTEALPYFATSLLVPVLVVFLRILNDKQHPDNLLDAKGTAKEVTSLMVNHTTILIMGGFSISAALSKCQIELYIAAFLQRRFKKSPRLFLLAIMMMGLFLSMWINNHTAPVLCVSVLLPIIRDFPQHSPYVKTLLIGLAFACNLGGMMTPIASLQNTLAQSYLEKAGYFVSFGQWMMISVPFCTLSTILCWLFLLWAFNPSDAKYIPQIVYDQKQRVNRVHIAVVLLTVATIVLWALFGFISTAVGDMSIISLILMFILFGTGILSQFDFNSFSWHILFLIGGGSVLGEAVQRSGLLETLSHSLIQALPSGSVWLTTVLLCLLVLGLTTFISHTVASLILLPIIVQLSVEIGQPHIPVISCALAISAAMGLPFASFPNINSLLVLDDHGEPYLEVQDFLKVGLVFSIFTVGLIVSLGYVLIIFVLGAHITPA</sequence>
<evidence type="ECO:0000256" key="6">
    <source>
        <dbReference type="SAM" id="MobiDB-lite"/>
    </source>
</evidence>
<proteinExistence type="predicted"/>